<dbReference type="EMBL" id="JBHTAJ010000093">
    <property type="protein sequence ID" value="MFC7184227.1"/>
    <property type="molecule type" value="Genomic_DNA"/>
</dbReference>
<dbReference type="Gene3D" id="1.25.40.10">
    <property type="entry name" value="Tetratricopeptide repeat domain"/>
    <property type="match status" value="2"/>
</dbReference>
<organism evidence="1 2">
    <name type="scientific">Kitasatospora paranensis</name>
    <dbReference type="NCBI Taxonomy" id="258053"/>
    <lineage>
        <taxon>Bacteria</taxon>
        <taxon>Bacillati</taxon>
        <taxon>Actinomycetota</taxon>
        <taxon>Actinomycetes</taxon>
        <taxon>Kitasatosporales</taxon>
        <taxon>Streptomycetaceae</taxon>
        <taxon>Kitasatospora</taxon>
    </lineage>
</organism>
<comment type="caution">
    <text evidence="1">The sequence shown here is derived from an EMBL/GenBank/DDBJ whole genome shotgun (WGS) entry which is preliminary data.</text>
</comment>
<dbReference type="Pfam" id="PF13424">
    <property type="entry name" value="TPR_12"/>
    <property type="match status" value="1"/>
</dbReference>
<reference evidence="2" key="1">
    <citation type="journal article" date="2019" name="Int. J. Syst. Evol. Microbiol.">
        <title>The Global Catalogue of Microorganisms (GCM) 10K type strain sequencing project: providing services to taxonomists for standard genome sequencing and annotation.</title>
        <authorList>
            <consortium name="The Broad Institute Genomics Platform"/>
            <consortium name="The Broad Institute Genome Sequencing Center for Infectious Disease"/>
            <person name="Wu L."/>
            <person name="Ma J."/>
        </authorList>
    </citation>
    <scope>NUCLEOTIDE SEQUENCE [LARGE SCALE GENOMIC DNA]</scope>
    <source>
        <strain evidence="2">CGMCC 1.12859</strain>
    </source>
</reference>
<gene>
    <name evidence="1" type="ORF">ACFQMG_32220</name>
</gene>
<dbReference type="Pfam" id="PF13374">
    <property type="entry name" value="TPR_10"/>
    <property type="match status" value="2"/>
</dbReference>
<dbReference type="PANTHER" id="PTHR46082:SF6">
    <property type="entry name" value="AAA+ ATPASE DOMAIN-CONTAINING PROTEIN-RELATED"/>
    <property type="match status" value="1"/>
</dbReference>
<dbReference type="PANTHER" id="PTHR46082">
    <property type="entry name" value="ATP/GTP-BINDING PROTEIN-RELATED"/>
    <property type="match status" value="1"/>
</dbReference>
<evidence type="ECO:0000313" key="1">
    <source>
        <dbReference type="EMBL" id="MFC7184227.1"/>
    </source>
</evidence>
<dbReference type="SUPFAM" id="SSF48452">
    <property type="entry name" value="TPR-like"/>
    <property type="match status" value="2"/>
</dbReference>
<protein>
    <submittedName>
        <fullName evidence="1">Tetratricopeptide repeat protein</fullName>
    </submittedName>
</protein>
<accession>A0ABW2G754</accession>
<sequence length="400" mass="42370">MGPGRQWQLGRAQRRYERGMQLAKEQKWAESEAALRSVTETRTAALGPDHQDTLRSRGQRAAVLRRLDRTDEAVAELNTCVEALGRTLGESARPTLEMRVLRCQVLRKADRGAAAMPDARFVTQALDSRPDELNFQASGLLGGILNDLGRHEEASEAFASQASVFDGLTGSLRLAAQQLRANHATTALYLGRFEQVEAVSRGMIASIGTPRTAVTTKVRASASNSLAFALHGQGRHEEAEQVARDAVADLTRLGLDRFRGTVRLNLARSLRGQRRFEEALAQVAAARADFARERDAEPGDDSAAATGAAAALLGLGRPAEAEAAAVEALDICRAVFGPAHHRRLEAGHLHALAVAAQGRDTEAAGLLAANHEAWLAAFGAGHPGTEAAAAALSAAAPTGG</sequence>
<name>A0ABW2G754_9ACTN</name>
<dbReference type="Proteomes" id="UP001596435">
    <property type="component" value="Unassembled WGS sequence"/>
</dbReference>
<evidence type="ECO:0000313" key="2">
    <source>
        <dbReference type="Proteomes" id="UP001596435"/>
    </source>
</evidence>
<dbReference type="InterPro" id="IPR053137">
    <property type="entry name" value="NLR-like"/>
</dbReference>
<proteinExistence type="predicted"/>
<keyword evidence="2" id="KW-1185">Reference proteome</keyword>
<dbReference type="RefSeq" id="WP_380232663.1">
    <property type="nucleotide sequence ID" value="NZ_JBHSVH010000002.1"/>
</dbReference>
<dbReference type="InterPro" id="IPR011990">
    <property type="entry name" value="TPR-like_helical_dom_sf"/>
</dbReference>